<evidence type="ECO:0000259" key="2">
    <source>
        <dbReference type="Pfam" id="PF03372"/>
    </source>
</evidence>
<keyword evidence="4" id="KW-1185">Reference proteome</keyword>
<accession>A0A139W9D3</accession>
<dbReference type="InterPro" id="IPR005135">
    <property type="entry name" value="Endo/exonuclease/phosphatase"/>
</dbReference>
<feature type="non-terminal residue" evidence="3">
    <location>
        <position position="1"/>
    </location>
</feature>
<dbReference type="EMBL" id="KQ972441">
    <property type="protein sequence ID" value="KXZ75902.1"/>
    <property type="molecule type" value="Genomic_DNA"/>
</dbReference>
<reference evidence="3 4" key="2">
    <citation type="journal article" date="2010" name="Nucleic Acids Res.">
        <title>BeetleBase in 2010: revisions to provide comprehensive genomic information for Tribolium castaneum.</title>
        <authorList>
            <person name="Kim H.S."/>
            <person name="Murphy T."/>
            <person name="Xia J."/>
            <person name="Caragea D."/>
            <person name="Park Y."/>
            <person name="Beeman R.W."/>
            <person name="Lorenzen M.D."/>
            <person name="Butcher S."/>
            <person name="Manak J.R."/>
            <person name="Brown S.J."/>
        </authorList>
    </citation>
    <scope>NUCLEOTIDE SEQUENCE [LARGE SCALE GENOMIC DNA]</scope>
    <source>
        <strain evidence="3 4">Georgia GA2</strain>
    </source>
</reference>
<evidence type="ECO:0000313" key="4">
    <source>
        <dbReference type="Proteomes" id="UP000007266"/>
    </source>
</evidence>
<dbReference type="InParanoid" id="A0A139W9D3"/>
<evidence type="ECO:0000256" key="1">
    <source>
        <dbReference type="SAM" id="MobiDB-lite"/>
    </source>
</evidence>
<protein>
    <recommendedName>
        <fullName evidence="2">Endonuclease/exonuclease/phosphatase domain-containing protein</fullName>
    </recommendedName>
</protein>
<dbReference type="eggNOG" id="ENOG502SYRK">
    <property type="taxonomic scope" value="Eukaryota"/>
</dbReference>
<dbReference type="STRING" id="7070.A0A139W9D3"/>
<name>A0A139W9D3_TRICA</name>
<dbReference type="PANTHER" id="PTHR33273:SF2">
    <property type="entry name" value="ENDONUCLEASE_EXONUCLEASE_PHOSPHATASE DOMAIN-CONTAINING PROTEIN"/>
    <property type="match status" value="1"/>
</dbReference>
<dbReference type="Gene3D" id="3.60.10.10">
    <property type="entry name" value="Endonuclease/exonuclease/phosphatase"/>
    <property type="match status" value="1"/>
</dbReference>
<dbReference type="PANTHER" id="PTHR33273">
    <property type="entry name" value="DOMAIN-CONTAINING PROTEIN, PUTATIVE-RELATED"/>
    <property type="match status" value="1"/>
</dbReference>
<dbReference type="GO" id="GO:0003824">
    <property type="term" value="F:catalytic activity"/>
    <property type="evidence" value="ECO:0007669"/>
    <property type="project" value="InterPro"/>
</dbReference>
<feature type="region of interest" description="Disordered" evidence="1">
    <location>
        <begin position="221"/>
        <end position="276"/>
    </location>
</feature>
<feature type="domain" description="Endonuclease/exonuclease/phosphatase" evidence="2">
    <location>
        <begin position="304"/>
        <end position="463"/>
    </location>
</feature>
<feature type="compositionally biased region" description="Low complexity" evidence="1">
    <location>
        <begin position="221"/>
        <end position="266"/>
    </location>
</feature>
<evidence type="ECO:0000313" key="3">
    <source>
        <dbReference type="EMBL" id="KXZ75902.1"/>
    </source>
</evidence>
<sequence>KWGESLRPWGLPEWGPGGLSGRSPGGCRGGALRGRWGEALGGCRNGALGGCRGGNLRGCQDGAFGAAGGWPAAMEDHEGAACVKLCFEEEELFFFFLRFSPCKGASTSRGASESSDSSSSERLKNLFESQWTGGSEMALGASFHKWAENPVNVDVEPDSEALSEKTASSRRWSLSLMETLESLTVHEVCTKEIKEPPKCANCNGPHTANYRGCPQFPKLQKTATPRTTAPAKVAASKAAGPKKAAAPKPTAAPKVVASKANPTATNGKGGAKKTAKKTLSLRRSSFESLMGANQLIQNSFQVAFWNANGLRAARDELEEFVDRLQLDIVLVCETKLQPQTTDLKIRGFTLHRADRGIGPGGGRAIFVSNRIKHSVLATPDLRNMEAVGNNVATANGPLRLFACYNRPQIPILEEDLQTLFDGNTPTIAAGDFNAKHINWGSRRSNRNGNILNGFTDQHLDISESVERIENWCRRWLINVNPDKSQALLLARRRVNPDGFVRMFNADVPWSDQVKYLAFNAPWFVRNNQLHREAKMPTMEEFFRETAERAFSKAEAHPNPLVREAVDYDENGPSRCKRPRMALL</sequence>
<proteinExistence type="predicted"/>
<organism evidence="3 4">
    <name type="scientific">Tribolium castaneum</name>
    <name type="common">Red flour beetle</name>
    <dbReference type="NCBI Taxonomy" id="7070"/>
    <lineage>
        <taxon>Eukaryota</taxon>
        <taxon>Metazoa</taxon>
        <taxon>Ecdysozoa</taxon>
        <taxon>Arthropoda</taxon>
        <taxon>Hexapoda</taxon>
        <taxon>Insecta</taxon>
        <taxon>Pterygota</taxon>
        <taxon>Neoptera</taxon>
        <taxon>Endopterygota</taxon>
        <taxon>Coleoptera</taxon>
        <taxon>Polyphaga</taxon>
        <taxon>Cucujiformia</taxon>
        <taxon>Tenebrionidae</taxon>
        <taxon>Tenebrionidae incertae sedis</taxon>
        <taxon>Tribolium</taxon>
    </lineage>
</organism>
<dbReference type="Pfam" id="PF03372">
    <property type="entry name" value="Exo_endo_phos"/>
    <property type="match status" value="1"/>
</dbReference>
<dbReference type="Proteomes" id="UP000007266">
    <property type="component" value="Unassembled WGS sequence"/>
</dbReference>
<dbReference type="InterPro" id="IPR036691">
    <property type="entry name" value="Endo/exonu/phosph_ase_sf"/>
</dbReference>
<dbReference type="AlphaFoldDB" id="A0A139W9D3"/>
<reference evidence="3 4" key="1">
    <citation type="journal article" date="2008" name="Nature">
        <title>The genome of the model beetle and pest Tribolium castaneum.</title>
        <authorList>
            <consortium name="Tribolium Genome Sequencing Consortium"/>
            <person name="Richards S."/>
            <person name="Gibbs R.A."/>
            <person name="Weinstock G.M."/>
            <person name="Brown S.J."/>
            <person name="Denell R."/>
            <person name="Beeman R.W."/>
            <person name="Gibbs R."/>
            <person name="Beeman R.W."/>
            <person name="Brown S.J."/>
            <person name="Bucher G."/>
            <person name="Friedrich M."/>
            <person name="Grimmelikhuijzen C.J."/>
            <person name="Klingler M."/>
            <person name="Lorenzen M."/>
            <person name="Richards S."/>
            <person name="Roth S."/>
            <person name="Schroder R."/>
            <person name="Tautz D."/>
            <person name="Zdobnov E.M."/>
            <person name="Muzny D."/>
            <person name="Gibbs R.A."/>
            <person name="Weinstock G.M."/>
            <person name="Attaway T."/>
            <person name="Bell S."/>
            <person name="Buhay C.J."/>
            <person name="Chandrabose M.N."/>
            <person name="Chavez D."/>
            <person name="Clerk-Blankenburg K.P."/>
            <person name="Cree A."/>
            <person name="Dao M."/>
            <person name="Davis C."/>
            <person name="Chacko J."/>
            <person name="Dinh H."/>
            <person name="Dugan-Rocha S."/>
            <person name="Fowler G."/>
            <person name="Garner T.T."/>
            <person name="Garnes J."/>
            <person name="Gnirke A."/>
            <person name="Hawes A."/>
            <person name="Hernandez J."/>
            <person name="Hines S."/>
            <person name="Holder M."/>
            <person name="Hume J."/>
            <person name="Jhangiani S.N."/>
            <person name="Joshi V."/>
            <person name="Khan Z.M."/>
            <person name="Jackson L."/>
            <person name="Kovar C."/>
            <person name="Kowis A."/>
            <person name="Lee S."/>
            <person name="Lewis L.R."/>
            <person name="Margolis J."/>
            <person name="Morgan M."/>
            <person name="Nazareth L.V."/>
            <person name="Nguyen N."/>
            <person name="Okwuonu G."/>
            <person name="Parker D."/>
            <person name="Richards S."/>
            <person name="Ruiz S.J."/>
            <person name="Santibanez J."/>
            <person name="Savard J."/>
            <person name="Scherer S.E."/>
            <person name="Schneider B."/>
            <person name="Sodergren E."/>
            <person name="Tautz D."/>
            <person name="Vattahil S."/>
            <person name="Villasana D."/>
            <person name="White C.S."/>
            <person name="Wright R."/>
            <person name="Park Y."/>
            <person name="Beeman R.W."/>
            <person name="Lord J."/>
            <person name="Oppert B."/>
            <person name="Lorenzen M."/>
            <person name="Brown S."/>
            <person name="Wang L."/>
            <person name="Savard J."/>
            <person name="Tautz D."/>
            <person name="Richards S."/>
            <person name="Weinstock G."/>
            <person name="Gibbs R.A."/>
            <person name="Liu Y."/>
            <person name="Worley K."/>
            <person name="Weinstock G."/>
            <person name="Elsik C.G."/>
            <person name="Reese J.T."/>
            <person name="Elhaik E."/>
            <person name="Landan G."/>
            <person name="Graur D."/>
            <person name="Arensburger P."/>
            <person name="Atkinson P."/>
            <person name="Beeman R.W."/>
            <person name="Beidler J."/>
            <person name="Brown S.J."/>
            <person name="Demuth J.P."/>
            <person name="Drury D.W."/>
            <person name="Du Y.Z."/>
            <person name="Fujiwara H."/>
            <person name="Lorenzen M."/>
            <person name="Maselli V."/>
            <person name="Osanai M."/>
            <person name="Park Y."/>
            <person name="Robertson H.M."/>
            <person name="Tu Z."/>
            <person name="Wang J.J."/>
            <person name="Wang S."/>
            <person name="Richards S."/>
            <person name="Song H."/>
            <person name="Zhang L."/>
            <person name="Sodergren E."/>
            <person name="Werner D."/>
            <person name="Stanke M."/>
            <person name="Morgenstern B."/>
            <person name="Solovyev V."/>
            <person name="Kosarev P."/>
            <person name="Brown G."/>
            <person name="Chen H.C."/>
            <person name="Ermolaeva O."/>
            <person name="Hlavina W."/>
            <person name="Kapustin Y."/>
            <person name="Kiryutin B."/>
            <person name="Kitts P."/>
            <person name="Maglott D."/>
            <person name="Pruitt K."/>
            <person name="Sapojnikov V."/>
            <person name="Souvorov A."/>
            <person name="Mackey A.J."/>
            <person name="Waterhouse R.M."/>
            <person name="Wyder S."/>
            <person name="Zdobnov E.M."/>
            <person name="Zdobnov E.M."/>
            <person name="Wyder S."/>
            <person name="Kriventseva E.V."/>
            <person name="Kadowaki T."/>
            <person name="Bork P."/>
            <person name="Aranda M."/>
            <person name="Bao R."/>
            <person name="Beermann A."/>
            <person name="Berns N."/>
            <person name="Bolognesi R."/>
            <person name="Bonneton F."/>
            <person name="Bopp D."/>
            <person name="Brown S.J."/>
            <person name="Bucher G."/>
            <person name="Butts T."/>
            <person name="Chaumot A."/>
            <person name="Denell R.E."/>
            <person name="Ferrier D.E."/>
            <person name="Friedrich M."/>
            <person name="Gordon C.M."/>
            <person name="Jindra M."/>
            <person name="Klingler M."/>
            <person name="Lan Q."/>
            <person name="Lattorff H.M."/>
            <person name="Laudet V."/>
            <person name="von Levetsow C."/>
            <person name="Liu Z."/>
            <person name="Lutz R."/>
            <person name="Lynch J.A."/>
            <person name="da Fonseca R.N."/>
            <person name="Posnien N."/>
            <person name="Reuter R."/>
            <person name="Roth S."/>
            <person name="Savard J."/>
            <person name="Schinko J.B."/>
            <person name="Schmitt C."/>
            <person name="Schoppmeier M."/>
            <person name="Schroder R."/>
            <person name="Shippy T.D."/>
            <person name="Simonnet F."/>
            <person name="Marques-Souza H."/>
            <person name="Tautz D."/>
            <person name="Tomoyasu Y."/>
            <person name="Trauner J."/>
            <person name="Van der Zee M."/>
            <person name="Vervoort M."/>
            <person name="Wittkopp N."/>
            <person name="Wimmer E.A."/>
            <person name="Yang X."/>
            <person name="Jones A.K."/>
            <person name="Sattelle D.B."/>
            <person name="Ebert P.R."/>
            <person name="Nelson D."/>
            <person name="Scott J.G."/>
            <person name="Beeman R.W."/>
            <person name="Muthukrishnan S."/>
            <person name="Kramer K.J."/>
            <person name="Arakane Y."/>
            <person name="Beeman R.W."/>
            <person name="Zhu Q."/>
            <person name="Hogenkamp D."/>
            <person name="Dixit R."/>
            <person name="Oppert B."/>
            <person name="Jiang H."/>
            <person name="Zou Z."/>
            <person name="Marshall J."/>
            <person name="Elpidina E."/>
            <person name="Vinokurov K."/>
            <person name="Oppert C."/>
            <person name="Zou Z."/>
            <person name="Evans J."/>
            <person name="Lu Z."/>
            <person name="Zhao P."/>
            <person name="Sumathipala N."/>
            <person name="Altincicek B."/>
            <person name="Vilcinskas A."/>
            <person name="Williams M."/>
            <person name="Hultmark D."/>
            <person name="Hetru C."/>
            <person name="Jiang H."/>
            <person name="Grimmelikhuijzen C.J."/>
            <person name="Hauser F."/>
            <person name="Cazzamali G."/>
            <person name="Williamson M."/>
            <person name="Park Y."/>
            <person name="Li B."/>
            <person name="Tanaka Y."/>
            <person name="Predel R."/>
            <person name="Neupert S."/>
            <person name="Schachtner J."/>
            <person name="Verleyen P."/>
            <person name="Raible F."/>
            <person name="Bork P."/>
            <person name="Friedrich M."/>
            <person name="Walden K.K."/>
            <person name="Robertson H.M."/>
            <person name="Angeli S."/>
            <person name="Foret S."/>
            <person name="Bucher G."/>
            <person name="Schuetz S."/>
            <person name="Maleszka R."/>
            <person name="Wimmer E.A."/>
            <person name="Beeman R.W."/>
            <person name="Lorenzen M."/>
            <person name="Tomoyasu Y."/>
            <person name="Miller S.C."/>
            <person name="Grossmann D."/>
            <person name="Bucher G."/>
        </authorList>
    </citation>
    <scope>NUCLEOTIDE SEQUENCE [LARGE SCALE GENOMIC DNA]</scope>
    <source>
        <strain evidence="3 4">Georgia GA2</strain>
    </source>
</reference>
<gene>
    <name evidence="3" type="primary">AUGUSTUS-3.0.2_31881</name>
    <name evidence="3" type="ORF">TcasGA2_TC031881</name>
</gene>
<dbReference type="SUPFAM" id="SSF56219">
    <property type="entry name" value="DNase I-like"/>
    <property type="match status" value="1"/>
</dbReference>